<gene>
    <name evidence="5" type="ORF">Q8947_11525</name>
</gene>
<dbReference type="InterPro" id="IPR020449">
    <property type="entry name" value="Tscrpt_reg_AraC-type_HTH"/>
</dbReference>
<protein>
    <submittedName>
        <fullName evidence="5">AraC family transcriptional regulator ligand-binding domain-containing protein</fullName>
    </submittedName>
</protein>
<keyword evidence="3" id="KW-0804">Transcription</keyword>
<organism evidence="5 6">
    <name type="scientific">Yanghanlia caeni</name>
    <dbReference type="NCBI Taxonomy" id="3064283"/>
    <lineage>
        <taxon>Bacteria</taxon>
        <taxon>Pseudomonadati</taxon>
        <taxon>Pseudomonadota</taxon>
        <taxon>Betaproteobacteria</taxon>
        <taxon>Burkholderiales</taxon>
        <taxon>Alcaligenaceae</taxon>
        <taxon>Yanghanlia</taxon>
    </lineage>
</organism>
<evidence type="ECO:0000256" key="3">
    <source>
        <dbReference type="ARBA" id="ARBA00023163"/>
    </source>
</evidence>
<keyword evidence="2" id="KW-0238">DNA-binding</keyword>
<proteinExistence type="predicted"/>
<dbReference type="SMART" id="SM00342">
    <property type="entry name" value="HTH_ARAC"/>
    <property type="match status" value="1"/>
</dbReference>
<dbReference type="PROSITE" id="PS01124">
    <property type="entry name" value="HTH_ARAC_FAMILY_2"/>
    <property type="match status" value="1"/>
</dbReference>
<evidence type="ECO:0000313" key="5">
    <source>
        <dbReference type="EMBL" id="MDR4126609.1"/>
    </source>
</evidence>
<dbReference type="PRINTS" id="PR00032">
    <property type="entry name" value="HTHARAC"/>
</dbReference>
<dbReference type="RefSeq" id="WP_347287337.1">
    <property type="nucleotide sequence ID" value="NZ_JAUZQE010000030.1"/>
</dbReference>
<dbReference type="Pfam" id="PF12625">
    <property type="entry name" value="Arabinose_bd"/>
    <property type="match status" value="1"/>
</dbReference>
<evidence type="ECO:0000256" key="2">
    <source>
        <dbReference type="ARBA" id="ARBA00023125"/>
    </source>
</evidence>
<comment type="caution">
    <text evidence="5">The sequence shown here is derived from an EMBL/GenBank/DDBJ whole genome shotgun (WGS) entry which is preliminary data.</text>
</comment>
<feature type="domain" description="HTH araC/xylS-type" evidence="4">
    <location>
        <begin position="244"/>
        <end position="341"/>
    </location>
</feature>
<accession>A0ABU1D840</accession>
<dbReference type="InterPro" id="IPR032687">
    <property type="entry name" value="AraC-type_N"/>
</dbReference>
<evidence type="ECO:0000256" key="1">
    <source>
        <dbReference type="ARBA" id="ARBA00023015"/>
    </source>
</evidence>
<sequence>MTKAIHQQVFTSTVSVELLRDLLLALQKICDDIRLRTFLSEAGISPELAVRRHARITHEQLVRFYQIAATSTGDEMMGLWSRPIRTGALKVICRSVRDASSVGVALYRFTQVWNLMLDDYRLEMLPRDGPFGLQLVPRETQPAVNRFGHMLMLKLAHGVVSWLVAHEVPVRHVAFAFPRPDFAEDYRILFPAEVEYDAPCSTIHFDSELAEQRFERPYSDLRPFLERAPRDWIFTTYKEHTLSMKVRDFLSHADRVNLSLRETAAAFHMSPRTLIRRLAAEHTSFQGIKDALRRDFAIFELINTDKSLEDIAYDHGFASVSIFHRAFKRWTGNTPGEYRRTRLIVPHVIPRELQARSH</sequence>
<dbReference type="SUPFAM" id="SSF46689">
    <property type="entry name" value="Homeodomain-like"/>
    <property type="match status" value="1"/>
</dbReference>
<dbReference type="InterPro" id="IPR009057">
    <property type="entry name" value="Homeodomain-like_sf"/>
</dbReference>
<reference evidence="5 6" key="1">
    <citation type="submission" date="2023-08" db="EMBL/GenBank/DDBJ databases">
        <title>Alcaligenaceae gen. nov., a novel taxon isolated from the sludge of Yixing Pesticide Factory.</title>
        <authorList>
            <person name="Ruan L."/>
        </authorList>
    </citation>
    <scope>NUCLEOTIDE SEQUENCE [LARGE SCALE GENOMIC DNA]</scope>
    <source>
        <strain evidence="5 6">LG-2</strain>
    </source>
</reference>
<evidence type="ECO:0000259" key="4">
    <source>
        <dbReference type="PROSITE" id="PS01124"/>
    </source>
</evidence>
<name>A0ABU1D840_9BURK</name>
<keyword evidence="1" id="KW-0805">Transcription regulation</keyword>
<dbReference type="Gene3D" id="1.10.10.60">
    <property type="entry name" value="Homeodomain-like"/>
    <property type="match status" value="1"/>
</dbReference>
<dbReference type="PANTHER" id="PTHR47894">
    <property type="entry name" value="HTH-TYPE TRANSCRIPTIONAL REGULATOR GADX"/>
    <property type="match status" value="1"/>
</dbReference>
<dbReference type="EMBL" id="JAUZQE010000030">
    <property type="protein sequence ID" value="MDR4126609.1"/>
    <property type="molecule type" value="Genomic_DNA"/>
</dbReference>
<dbReference type="Pfam" id="PF12833">
    <property type="entry name" value="HTH_18"/>
    <property type="match status" value="1"/>
</dbReference>
<dbReference type="Proteomes" id="UP001232156">
    <property type="component" value="Unassembled WGS sequence"/>
</dbReference>
<evidence type="ECO:0000313" key="6">
    <source>
        <dbReference type="Proteomes" id="UP001232156"/>
    </source>
</evidence>
<dbReference type="PANTHER" id="PTHR47894:SF1">
    <property type="entry name" value="HTH-TYPE TRANSCRIPTIONAL REGULATOR VQSM"/>
    <property type="match status" value="1"/>
</dbReference>
<dbReference type="InterPro" id="IPR018060">
    <property type="entry name" value="HTH_AraC"/>
</dbReference>
<keyword evidence="6" id="KW-1185">Reference proteome</keyword>